<dbReference type="Proteomes" id="UP000031546">
    <property type="component" value="Unassembled WGS sequence"/>
</dbReference>
<dbReference type="RefSeq" id="WP_040105698.1">
    <property type="nucleotide sequence ID" value="NZ_JABEVU030000001.1"/>
</dbReference>
<feature type="coiled-coil region" evidence="1">
    <location>
        <begin position="27"/>
        <end position="104"/>
    </location>
</feature>
<dbReference type="PANTHER" id="PTHR35794:SF2">
    <property type="entry name" value="CELL DIVISION PROTEIN DIVIVA"/>
    <property type="match status" value="1"/>
</dbReference>
<dbReference type="Pfam" id="PF05103">
    <property type="entry name" value="DivIVA"/>
    <property type="match status" value="1"/>
</dbReference>
<name>A0A0C2HNN7_9STAP</name>
<evidence type="ECO:0000313" key="2">
    <source>
        <dbReference type="EMBL" id="KIH71101.1"/>
    </source>
</evidence>
<dbReference type="EMBL" id="JABEVU030000001">
    <property type="protein sequence ID" value="MDB0580339.1"/>
    <property type="molecule type" value="Genomic_DNA"/>
</dbReference>
<dbReference type="GeneID" id="77845101"/>
<dbReference type="AlphaFoldDB" id="A0A0C2HNN7"/>
<dbReference type="OrthoDB" id="9815492at2"/>
<keyword evidence="1" id="KW-0175">Coiled coil</keyword>
<proteinExistence type="predicted"/>
<reference evidence="2 4" key="1">
    <citation type="submission" date="2015-01" db="EMBL/GenBank/DDBJ databases">
        <title>Genome sequences of high lactate-tolerant strain Salinicoccus roseus W12 with industrial interest.</title>
        <authorList>
            <person name="Wang H."/>
            <person name="Yu B."/>
        </authorList>
    </citation>
    <scope>NUCLEOTIDE SEQUENCE [LARGE SCALE GENOMIC DNA]</scope>
    <source>
        <strain evidence="2 4">W12</strain>
    </source>
</reference>
<accession>A0A0C2HNN7</accession>
<sequence>MDREEAVNRKFPTVYRGLDEQEVRAHLRNMQEEIDRRDEKIRQLEGMLDEKEENLNSFRNVETSINEAILTAQRAGDEAKRTAQARAEEIIRAAEAERERVVDEGLARARHIANQTEDMKRQSKIFRARFKMLVEAQLDLLKSDDWDYLLDFDKNLEHRVEDLEAVEKKQDE</sequence>
<dbReference type="STRING" id="45670.SN16_05985"/>
<comment type="caution">
    <text evidence="2">The sequence shown here is derived from an EMBL/GenBank/DDBJ whole genome shotgun (WGS) entry which is preliminary data.</text>
</comment>
<evidence type="ECO:0000256" key="1">
    <source>
        <dbReference type="SAM" id="Coils"/>
    </source>
</evidence>
<dbReference type="Proteomes" id="UP000527860">
    <property type="component" value="Unassembled WGS sequence"/>
</dbReference>
<keyword evidence="5" id="KW-1185">Reference proteome</keyword>
<dbReference type="InterPro" id="IPR007793">
    <property type="entry name" value="DivIVA_fam"/>
</dbReference>
<evidence type="ECO:0000313" key="4">
    <source>
        <dbReference type="Proteomes" id="UP000031546"/>
    </source>
</evidence>
<reference evidence="3" key="3">
    <citation type="submission" date="2022-12" db="EMBL/GenBank/DDBJ databases">
        <title>Genome analysis and biological profiling of marine Salinicoccus roseus MOSEL-ME25.</title>
        <authorList>
            <person name="Mirza F.T."/>
            <person name="Xie Y."/>
            <person name="Shinwari Z.K."/>
        </authorList>
    </citation>
    <scope>NUCLEOTIDE SEQUENCE</scope>
    <source>
        <strain evidence="3">MOSEL-ME25</strain>
    </source>
</reference>
<organism evidence="2 4">
    <name type="scientific">Salinicoccus roseus</name>
    <dbReference type="NCBI Taxonomy" id="45670"/>
    <lineage>
        <taxon>Bacteria</taxon>
        <taxon>Bacillati</taxon>
        <taxon>Bacillota</taxon>
        <taxon>Bacilli</taxon>
        <taxon>Bacillales</taxon>
        <taxon>Staphylococcaceae</taxon>
        <taxon>Salinicoccus</taxon>
    </lineage>
</organism>
<gene>
    <name evidence="3" type="ORF">F7P68_0007330</name>
    <name evidence="2" type="ORF">SN16_05985</name>
</gene>
<dbReference type="PANTHER" id="PTHR35794">
    <property type="entry name" value="CELL DIVISION PROTEIN DIVIVA"/>
    <property type="match status" value="1"/>
</dbReference>
<protein>
    <submittedName>
        <fullName evidence="3">DivIVA domain-containing protein</fullName>
    </submittedName>
    <submittedName>
        <fullName evidence="2">Septum formation initiator</fullName>
    </submittedName>
</protein>
<evidence type="ECO:0000313" key="5">
    <source>
        <dbReference type="Proteomes" id="UP000527860"/>
    </source>
</evidence>
<dbReference type="EMBL" id="JXII01000004">
    <property type="protein sequence ID" value="KIH71101.1"/>
    <property type="molecule type" value="Genomic_DNA"/>
</dbReference>
<evidence type="ECO:0000313" key="3">
    <source>
        <dbReference type="EMBL" id="MDB0580339.1"/>
    </source>
</evidence>
<reference evidence="3" key="2">
    <citation type="submission" date="2020-04" db="EMBL/GenBank/DDBJ databases">
        <authorList>
            <person name="Tanveer F."/>
            <person name="Xie Y."/>
            <person name="Shinwari Z.K."/>
        </authorList>
    </citation>
    <scope>NUCLEOTIDE SEQUENCE</scope>
    <source>
        <strain evidence="3">MOSEL-ME25</strain>
    </source>
</reference>